<keyword evidence="3" id="KW-1185">Reference proteome</keyword>
<dbReference type="Pfam" id="PF01872">
    <property type="entry name" value="RibD_C"/>
    <property type="match status" value="1"/>
</dbReference>
<accession>A0A398CL48</accession>
<dbReference type="Gene3D" id="3.40.430.10">
    <property type="entry name" value="Dihydrofolate Reductase, subunit A"/>
    <property type="match status" value="1"/>
</dbReference>
<proteinExistence type="predicted"/>
<dbReference type="GO" id="GO:0008703">
    <property type="term" value="F:5-amino-6-(5-phosphoribosylamino)uracil reductase activity"/>
    <property type="evidence" value="ECO:0007669"/>
    <property type="project" value="InterPro"/>
</dbReference>
<name>A0A398CL48_9BACL</name>
<gene>
    <name evidence="2" type="ORF">D3H35_11945</name>
</gene>
<dbReference type="InterPro" id="IPR002734">
    <property type="entry name" value="RibDG_C"/>
</dbReference>
<protein>
    <recommendedName>
        <fullName evidence="1">Bacterial bifunctional deaminase-reductase C-terminal domain-containing protein</fullName>
    </recommendedName>
</protein>
<feature type="domain" description="Bacterial bifunctional deaminase-reductase C-terminal" evidence="1">
    <location>
        <begin position="5"/>
        <end position="175"/>
    </location>
</feature>
<dbReference type="GO" id="GO:0009231">
    <property type="term" value="P:riboflavin biosynthetic process"/>
    <property type="evidence" value="ECO:0007669"/>
    <property type="project" value="InterPro"/>
</dbReference>
<dbReference type="InterPro" id="IPR050765">
    <property type="entry name" value="Riboflavin_Biosynth_HTPR"/>
</dbReference>
<evidence type="ECO:0000259" key="1">
    <source>
        <dbReference type="Pfam" id="PF01872"/>
    </source>
</evidence>
<organism evidence="2 3">
    <name type="scientific">Cohnella faecalis</name>
    <dbReference type="NCBI Taxonomy" id="2315694"/>
    <lineage>
        <taxon>Bacteria</taxon>
        <taxon>Bacillati</taxon>
        <taxon>Bacillota</taxon>
        <taxon>Bacilli</taxon>
        <taxon>Bacillales</taxon>
        <taxon>Paenibacillaceae</taxon>
        <taxon>Cohnella</taxon>
    </lineage>
</organism>
<dbReference type="SUPFAM" id="SSF53597">
    <property type="entry name" value="Dihydrofolate reductase-like"/>
    <property type="match status" value="1"/>
</dbReference>
<dbReference type="PANTHER" id="PTHR38011">
    <property type="entry name" value="DIHYDROFOLATE REDUCTASE FAMILY PROTEIN (AFU_ORTHOLOGUE AFUA_8G06820)"/>
    <property type="match status" value="1"/>
</dbReference>
<dbReference type="InterPro" id="IPR024072">
    <property type="entry name" value="DHFR-like_dom_sf"/>
</dbReference>
<evidence type="ECO:0000313" key="3">
    <source>
        <dbReference type="Proteomes" id="UP000266340"/>
    </source>
</evidence>
<sequence length="189" mass="20858">MRVRKLVAGLFITLDGIVDSPANSPKKWSNAEMAERIAAGVAQADTVLLGPRTYRLLAQFWQHQSDDIPMACFLNRSRKYVVSHTPDNLEWQPATLIQGNLAEEVAKLKEQPGKNIQIPGSPRLVRSLLRLGMLDELNLNICPVVAGTGLRLFDDLDSPLPLQLVDARTYTNGVLGVSYRLVRLTGGTK</sequence>
<dbReference type="AlphaFoldDB" id="A0A398CL48"/>
<dbReference type="PANTHER" id="PTHR38011:SF2">
    <property type="entry name" value="BIFUNCTIONAL DEAMINASE-REDUCTASE DOMAIN PROTEIN"/>
    <property type="match status" value="1"/>
</dbReference>
<dbReference type="Proteomes" id="UP000266340">
    <property type="component" value="Unassembled WGS sequence"/>
</dbReference>
<reference evidence="2 3" key="1">
    <citation type="submission" date="2018-09" db="EMBL/GenBank/DDBJ databases">
        <title>Cohnella cavernae sp. nov., isolated from a karst cave.</title>
        <authorList>
            <person name="Zhu H."/>
        </authorList>
    </citation>
    <scope>NUCLEOTIDE SEQUENCE [LARGE SCALE GENOMIC DNA]</scope>
    <source>
        <strain evidence="2 3">K2E09-144</strain>
    </source>
</reference>
<comment type="caution">
    <text evidence="2">The sequence shown here is derived from an EMBL/GenBank/DDBJ whole genome shotgun (WGS) entry which is preliminary data.</text>
</comment>
<dbReference type="EMBL" id="QXJM01000037">
    <property type="protein sequence ID" value="RIE03383.1"/>
    <property type="molecule type" value="Genomic_DNA"/>
</dbReference>
<evidence type="ECO:0000313" key="2">
    <source>
        <dbReference type="EMBL" id="RIE03383.1"/>
    </source>
</evidence>